<dbReference type="EMBL" id="JAJFAZ020000005">
    <property type="protein sequence ID" value="KAI5329079.1"/>
    <property type="molecule type" value="Genomic_DNA"/>
</dbReference>
<dbReference type="AlphaFoldDB" id="A0AAD4Z1H1"/>
<proteinExistence type="predicted"/>
<organism evidence="1 2">
    <name type="scientific">Prunus dulcis</name>
    <name type="common">Almond</name>
    <name type="synonym">Amygdalus dulcis</name>
    <dbReference type="NCBI Taxonomy" id="3755"/>
    <lineage>
        <taxon>Eukaryota</taxon>
        <taxon>Viridiplantae</taxon>
        <taxon>Streptophyta</taxon>
        <taxon>Embryophyta</taxon>
        <taxon>Tracheophyta</taxon>
        <taxon>Spermatophyta</taxon>
        <taxon>Magnoliopsida</taxon>
        <taxon>eudicotyledons</taxon>
        <taxon>Gunneridae</taxon>
        <taxon>Pentapetalae</taxon>
        <taxon>rosids</taxon>
        <taxon>fabids</taxon>
        <taxon>Rosales</taxon>
        <taxon>Rosaceae</taxon>
        <taxon>Amygdaloideae</taxon>
        <taxon>Amygdaleae</taxon>
        <taxon>Prunus</taxon>
    </lineage>
</organism>
<accession>A0AAD4Z1H1</accession>
<evidence type="ECO:0000313" key="2">
    <source>
        <dbReference type="Proteomes" id="UP001054821"/>
    </source>
</evidence>
<gene>
    <name evidence="1" type="ORF">L3X38_028476</name>
</gene>
<name>A0AAD4Z1H1_PRUDU</name>
<comment type="caution">
    <text evidence="1">The sequence shown here is derived from an EMBL/GenBank/DDBJ whole genome shotgun (WGS) entry which is preliminary data.</text>
</comment>
<sequence length="118" mass="13835">MRIANGYLVEGMPKRNGDGFGRLWHSNRQVEDFFDILDLDGGGEEIGWGKKSVGGRNWERENYSVWLPKNHWGREKSSARLQIINSRECKSDGWQRDTMVFCNATYNMQPQHSLRWFP</sequence>
<reference evidence="1 2" key="1">
    <citation type="journal article" date="2022" name="G3 (Bethesda)">
        <title>Whole-genome sequence and methylome profiling of the almond [Prunus dulcis (Mill.) D.A. Webb] cultivar 'Nonpareil'.</title>
        <authorList>
            <person name="D'Amico-Willman K.M."/>
            <person name="Ouma W.Z."/>
            <person name="Meulia T."/>
            <person name="Sideli G.M."/>
            <person name="Gradziel T.M."/>
            <person name="Fresnedo-Ramirez J."/>
        </authorList>
    </citation>
    <scope>NUCLEOTIDE SEQUENCE [LARGE SCALE GENOMIC DNA]</scope>
    <source>
        <strain evidence="1">Clone GOH B32 T37-40</strain>
    </source>
</reference>
<keyword evidence="2" id="KW-1185">Reference proteome</keyword>
<dbReference type="Proteomes" id="UP001054821">
    <property type="component" value="Chromosome 5"/>
</dbReference>
<evidence type="ECO:0000313" key="1">
    <source>
        <dbReference type="EMBL" id="KAI5329079.1"/>
    </source>
</evidence>
<protein>
    <submittedName>
        <fullName evidence="1">Uncharacterized protein</fullName>
    </submittedName>
</protein>